<organism evidence="1 2">
    <name type="scientific">Fusarium poae</name>
    <dbReference type="NCBI Taxonomy" id="36050"/>
    <lineage>
        <taxon>Eukaryota</taxon>
        <taxon>Fungi</taxon>
        <taxon>Dikarya</taxon>
        <taxon>Ascomycota</taxon>
        <taxon>Pezizomycotina</taxon>
        <taxon>Sordariomycetes</taxon>
        <taxon>Hypocreomycetidae</taxon>
        <taxon>Hypocreales</taxon>
        <taxon>Nectriaceae</taxon>
        <taxon>Fusarium</taxon>
    </lineage>
</organism>
<dbReference type="EMBL" id="LYXU01000003">
    <property type="protein sequence ID" value="OBS21915.1"/>
    <property type="molecule type" value="Genomic_DNA"/>
</dbReference>
<dbReference type="AlphaFoldDB" id="A0A1B8AN17"/>
<accession>A0A1B8AN17</accession>
<dbReference type="SUPFAM" id="SSF56112">
    <property type="entry name" value="Protein kinase-like (PK-like)"/>
    <property type="match status" value="1"/>
</dbReference>
<proteinExistence type="predicted"/>
<name>A0A1B8AN17_FUSPO</name>
<dbReference type="Proteomes" id="UP000091967">
    <property type="component" value="Unassembled WGS sequence"/>
</dbReference>
<evidence type="ECO:0008006" key="3">
    <source>
        <dbReference type="Google" id="ProtNLM"/>
    </source>
</evidence>
<evidence type="ECO:0000313" key="1">
    <source>
        <dbReference type="EMBL" id="OBS21915.1"/>
    </source>
</evidence>
<comment type="caution">
    <text evidence="1">The sequence shown here is derived from an EMBL/GenBank/DDBJ whole genome shotgun (WGS) entry which is preliminary data.</text>
</comment>
<keyword evidence="2" id="KW-1185">Reference proteome</keyword>
<protein>
    <recommendedName>
        <fullName evidence="3">Aminoglycoside phosphotransferase domain-containing protein</fullName>
    </recommendedName>
</protein>
<dbReference type="InterPro" id="IPR011009">
    <property type="entry name" value="Kinase-like_dom_sf"/>
</dbReference>
<gene>
    <name evidence="1" type="ORF">FPOA_08252</name>
</gene>
<reference evidence="1 2" key="1">
    <citation type="submission" date="2016-06" db="EMBL/GenBank/DDBJ databases">
        <title>Living apart together: crosstalk between the core and supernumerary genomes in a fungal plant pathogen.</title>
        <authorList>
            <person name="Vanheule A."/>
            <person name="Audenaert K."/>
            <person name="Warris S."/>
            <person name="Van De Geest H."/>
            <person name="Schijlen E."/>
            <person name="Hofte M."/>
            <person name="De Saeger S."/>
            <person name="Haesaert G."/>
            <person name="Waalwijk C."/>
            <person name="Van Der Lee T."/>
        </authorList>
    </citation>
    <scope>NUCLEOTIDE SEQUENCE [LARGE SCALE GENOMIC DNA]</scope>
    <source>
        <strain evidence="1 2">2516</strain>
    </source>
</reference>
<dbReference type="OrthoDB" id="5404599at2759"/>
<evidence type="ECO:0000313" key="2">
    <source>
        <dbReference type="Proteomes" id="UP000091967"/>
    </source>
</evidence>
<sequence>MTDPRKLYIYDLVKEVSKDAWIINDGALITRHHSQPPQPYWEGDQGSFFTMAEAPSPRPPTQRISDDCPITDAVKMSNKYWGLFKIGQAHLKVSRDVGAQEHNTLEALAKASFDFIVPTEYCHAVYGNYYYIVHTILPGKSIAEVWPKTDDGELQMKWMRQIAEAYDQLSKWHNDRVCGVDGGNLVHHLSIRGDWNDRNSFTPEVIQKNYEDIGLDCSEFVFAHNHAMPLAFTVDETKGLLGISAWGSAGFVPRDWVRTTTRTNDMNQSVVICKDSWTPRDFNLWHNKMEIALAEKGFREFWQAHGDWR</sequence>
<dbReference type="OMA" id="WEIAGYF"/>